<keyword evidence="3" id="KW-0808">Transferase</keyword>
<keyword evidence="4" id="KW-0479">Metal-binding</keyword>
<sequence length="272" mass="29558">MTLDRHGPNPVRSTMLDGASGDGRIAHGFFSRVGGVSRGIYRGLNVGLGSDDDRADVMENRARVSGWFAQDPSRLVTVHQVHSPDVHVATPDNATDRPKADALVTNTPGLVIGVLTADCGPVLFADPQSGVVGAAHAGWRGAFDGVLENTVKAMERLGASRTRITAVLGPSISQANYEVGPEFVERFIQRDTAHKAYFKPSDKPGHSMFDLRQLTLDRLRACGVQAEMVSDCTYADEDAWFSYRRSTHRNEPDYGRQISAITIKEDPHGPAF</sequence>
<dbReference type="Gene3D" id="3.60.140.10">
    <property type="entry name" value="CNF1/YfiH-like putative cysteine hydrolases"/>
    <property type="match status" value="1"/>
</dbReference>
<dbReference type="InterPro" id="IPR003730">
    <property type="entry name" value="Cu_polyphenol_OxRdtase"/>
</dbReference>
<comment type="catalytic activity">
    <reaction evidence="7">
        <text>adenosine + H2O + H(+) = inosine + NH4(+)</text>
        <dbReference type="Rhea" id="RHEA:24408"/>
        <dbReference type="ChEBI" id="CHEBI:15377"/>
        <dbReference type="ChEBI" id="CHEBI:15378"/>
        <dbReference type="ChEBI" id="CHEBI:16335"/>
        <dbReference type="ChEBI" id="CHEBI:17596"/>
        <dbReference type="ChEBI" id="CHEBI:28938"/>
        <dbReference type="EC" id="3.5.4.4"/>
    </reaction>
    <physiologicalReaction direction="left-to-right" evidence="7">
        <dbReference type="Rhea" id="RHEA:24409"/>
    </physiologicalReaction>
</comment>
<evidence type="ECO:0000256" key="2">
    <source>
        <dbReference type="ARBA" id="ARBA00007353"/>
    </source>
</evidence>
<dbReference type="InterPro" id="IPR011324">
    <property type="entry name" value="Cytotoxic_necrot_fac-like_cat"/>
</dbReference>
<keyword evidence="5" id="KW-0378">Hydrolase</keyword>
<evidence type="ECO:0000256" key="3">
    <source>
        <dbReference type="ARBA" id="ARBA00022679"/>
    </source>
</evidence>
<dbReference type="Pfam" id="PF02578">
    <property type="entry name" value="Cu-oxidase_4"/>
    <property type="match status" value="1"/>
</dbReference>
<dbReference type="GO" id="GO:0005507">
    <property type="term" value="F:copper ion binding"/>
    <property type="evidence" value="ECO:0007669"/>
    <property type="project" value="TreeGrafter"/>
</dbReference>
<dbReference type="GO" id="GO:0016787">
    <property type="term" value="F:hydrolase activity"/>
    <property type="evidence" value="ECO:0007669"/>
    <property type="project" value="UniProtKB-KW"/>
</dbReference>
<reference evidence="11 12" key="2">
    <citation type="submission" date="2012-06" db="EMBL/GenBank/DDBJ databases">
        <authorList>
            <person name="Fiebig A."/>
        </authorList>
    </citation>
    <scope>NUCLEOTIDE SEQUENCE [LARGE SCALE GENOMIC DNA]</scope>
    <source>
        <strain evidence="11 12">DFL-43</strain>
    </source>
</reference>
<evidence type="ECO:0000256" key="5">
    <source>
        <dbReference type="ARBA" id="ARBA00022801"/>
    </source>
</evidence>
<evidence type="ECO:0000256" key="6">
    <source>
        <dbReference type="ARBA" id="ARBA00022833"/>
    </source>
</evidence>
<proteinExistence type="inferred from homology"/>
<comment type="catalytic activity">
    <reaction evidence="1">
        <text>inosine + phosphate = alpha-D-ribose 1-phosphate + hypoxanthine</text>
        <dbReference type="Rhea" id="RHEA:27646"/>
        <dbReference type="ChEBI" id="CHEBI:17368"/>
        <dbReference type="ChEBI" id="CHEBI:17596"/>
        <dbReference type="ChEBI" id="CHEBI:43474"/>
        <dbReference type="ChEBI" id="CHEBI:57720"/>
        <dbReference type="EC" id="2.4.2.1"/>
    </reaction>
    <physiologicalReaction direction="left-to-right" evidence="1">
        <dbReference type="Rhea" id="RHEA:27647"/>
    </physiologicalReaction>
</comment>
<evidence type="ECO:0000256" key="4">
    <source>
        <dbReference type="ARBA" id="ARBA00022723"/>
    </source>
</evidence>
<dbReference type="AlphaFoldDB" id="A9DH69"/>
<dbReference type="InterPro" id="IPR038371">
    <property type="entry name" value="Cu_polyphenol_OxRdtase_sf"/>
</dbReference>
<dbReference type="NCBIfam" id="TIGR00726">
    <property type="entry name" value="peptidoglycan editing factor PgeF"/>
    <property type="match status" value="1"/>
</dbReference>
<comment type="similarity">
    <text evidence="2 10">Belongs to the purine nucleoside phosphorylase YfiH/LACC1 family.</text>
</comment>
<evidence type="ECO:0000256" key="1">
    <source>
        <dbReference type="ARBA" id="ARBA00000553"/>
    </source>
</evidence>
<evidence type="ECO:0000256" key="9">
    <source>
        <dbReference type="ARBA" id="ARBA00049893"/>
    </source>
</evidence>
<evidence type="ECO:0000313" key="12">
    <source>
        <dbReference type="Proteomes" id="UP000004291"/>
    </source>
</evidence>
<name>A9DH69_HOEPD</name>
<keyword evidence="12" id="KW-1185">Reference proteome</keyword>
<evidence type="ECO:0000313" key="11">
    <source>
        <dbReference type="EMBL" id="EDQ31489.1"/>
    </source>
</evidence>
<dbReference type="GO" id="GO:0017061">
    <property type="term" value="F:S-methyl-5-thioadenosine phosphorylase activity"/>
    <property type="evidence" value="ECO:0007669"/>
    <property type="project" value="UniProtKB-EC"/>
</dbReference>
<dbReference type="CDD" id="cd16833">
    <property type="entry name" value="YfiH"/>
    <property type="match status" value="1"/>
</dbReference>
<reference evidence="11 12" key="1">
    <citation type="submission" date="2007-10" db="EMBL/GenBank/DDBJ databases">
        <authorList>
            <person name="Wagner-Dobler I."/>
            <person name="Ferriera S."/>
            <person name="Johnson J."/>
            <person name="Kravitz S."/>
            <person name="Beeson K."/>
            <person name="Sutton G."/>
            <person name="Rogers Y.-H."/>
            <person name="Friedman R."/>
            <person name="Frazier M."/>
            <person name="Venter J.C."/>
        </authorList>
    </citation>
    <scope>NUCLEOTIDE SEQUENCE [LARGE SCALE GENOMIC DNA]</scope>
    <source>
        <strain evidence="11 12">DFL-43</strain>
    </source>
</reference>
<evidence type="ECO:0000256" key="8">
    <source>
        <dbReference type="ARBA" id="ARBA00048968"/>
    </source>
</evidence>
<keyword evidence="6" id="KW-0862">Zinc</keyword>
<comment type="caution">
    <text evidence="11">The sequence shown here is derived from an EMBL/GenBank/DDBJ whole genome shotgun (WGS) entry which is preliminary data.</text>
</comment>
<comment type="catalytic activity">
    <reaction evidence="8">
        <text>adenosine + phosphate = alpha-D-ribose 1-phosphate + adenine</text>
        <dbReference type="Rhea" id="RHEA:27642"/>
        <dbReference type="ChEBI" id="CHEBI:16335"/>
        <dbReference type="ChEBI" id="CHEBI:16708"/>
        <dbReference type="ChEBI" id="CHEBI:43474"/>
        <dbReference type="ChEBI" id="CHEBI:57720"/>
        <dbReference type="EC" id="2.4.2.1"/>
    </reaction>
    <physiologicalReaction direction="left-to-right" evidence="8">
        <dbReference type="Rhea" id="RHEA:27643"/>
    </physiologicalReaction>
</comment>
<evidence type="ECO:0000256" key="10">
    <source>
        <dbReference type="RuleBase" id="RU361274"/>
    </source>
</evidence>
<dbReference type="OrthoDB" id="4279at2"/>
<protein>
    <recommendedName>
        <fullName evidence="10">Purine nucleoside phosphorylase</fullName>
    </recommendedName>
</protein>
<evidence type="ECO:0000256" key="7">
    <source>
        <dbReference type="ARBA" id="ARBA00047989"/>
    </source>
</evidence>
<dbReference type="eggNOG" id="COG1496">
    <property type="taxonomic scope" value="Bacteria"/>
</dbReference>
<dbReference type="PANTHER" id="PTHR30616">
    <property type="entry name" value="UNCHARACTERIZED PROTEIN YFIH"/>
    <property type="match status" value="1"/>
</dbReference>
<dbReference type="PANTHER" id="PTHR30616:SF2">
    <property type="entry name" value="PURINE NUCLEOSIDE PHOSPHORYLASE LACC1"/>
    <property type="match status" value="1"/>
</dbReference>
<organism evidence="11 12">
    <name type="scientific">Hoeflea phototrophica (strain DSM 17068 / NCIMB 14078 / DFL-43)</name>
    <dbReference type="NCBI Taxonomy" id="411684"/>
    <lineage>
        <taxon>Bacteria</taxon>
        <taxon>Pseudomonadati</taxon>
        <taxon>Pseudomonadota</taxon>
        <taxon>Alphaproteobacteria</taxon>
        <taxon>Hyphomicrobiales</taxon>
        <taxon>Rhizobiaceae</taxon>
        <taxon>Hoeflea</taxon>
    </lineage>
</organism>
<gene>
    <name evidence="11" type="ORF">HPDFL43_13807</name>
</gene>
<dbReference type="STRING" id="411684.HPDFL43_13807"/>
<comment type="catalytic activity">
    <reaction evidence="9">
        <text>S-methyl-5'-thioadenosine + phosphate = 5-(methylsulfanyl)-alpha-D-ribose 1-phosphate + adenine</text>
        <dbReference type="Rhea" id="RHEA:11852"/>
        <dbReference type="ChEBI" id="CHEBI:16708"/>
        <dbReference type="ChEBI" id="CHEBI:17509"/>
        <dbReference type="ChEBI" id="CHEBI:43474"/>
        <dbReference type="ChEBI" id="CHEBI:58533"/>
        <dbReference type="EC" id="2.4.2.28"/>
    </reaction>
    <physiologicalReaction direction="left-to-right" evidence="9">
        <dbReference type="Rhea" id="RHEA:11853"/>
    </physiologicalReaction>
</comment>
<dbReference type="Proteomes" id="UP000004291">
    <property type="component" value="Chromosome"/>
</dbReference>
<accession>A9DH69</accession>
<dbReference type="EMBL" id="ABIA03000004">
    <property type="protein sequence ID" value="EDQ31489.1"/>
    <property type="molecule type" value="Genomic_DNA"/>
</dbReference>
<dbReference type="SUPFAM" id="SSF64438">
    <property type="entry name" value="CNF1/YfiH-like putative cysteine hydrolases"/>
    <property type="match status" value="1"/>
</dbReference>
<dbReference type="HOGENOM" id="CLU_065784_2_0_5"/>
<dbReference type="RefSeq" id="WP_007198523.1">
    <property type="nucleotide sequence ID" value="NZ_CM002917.1"/>
</dbReference>